<evidence type="ECO:0000256" key="7">
    <source>
        <dbReference type="ARBA" id="ARBA00022989"/>
    </source>
</evidence>
<name>A0A556MN04_9FLAO</name>
<evidence type="ECO:0000256" key="2">
    <source>
        <dbReference type="ARBA" id="ARBA00007613"/>
    </source>
</evidence>
<feature type="transmembrane region" description="Helical" evidence="9">
    <location>
        <begin position="12"/>
        <end position="29"/>
    </location>
</feature>
<dbReference type="Proteomes" id="UP000316008">
    <property type="component" value="Unassembled WGS sequence"/>
</dbReference>
<keyword evidence="5" id="KW-1003">Cell membrane</keyword>
<feature type="transmembrane region" description="Helical" evidence="9">
    <location>
        <begin position="394"/>
        <end position="417"/>
    </location>
</feature>
<feature type="transmembrane region" description="Helical" evidence="9">
    <location>
        <begin position="538"/>
        <end position="558"/>
    </location>
</feature>
<evidence type="ECO:0000256" key="5">
    <source>
        <dbReference type="ARBA" id="ARBA00022475"/>
    </source>
</evidence>
<comment type="similarity">
    <text evidence="2">Belongs to the outer membrane factor (OMF) (TC 1.B.17) family.</text>
</comment>
<dbReference type="GO" id="GO:0008324">
    <property type="term" value="F:monoatomic cation transmembrane transporter activity"/>
    <property type="evidence" value="ECO:0007669"/>
    <property type="project" value="InterPro"/>
</dbReference>
<dbReference type="Gene3D" id="3.30.2090.10">
    <property type="entry name" value="Multidrug efflux transporter AcrB TolC docking domain, DN and DC subdomains"/>
    <property type="match status" value="2"/>
</dbReference>
<feature type="transmembrane region" description="Helical" evidence="9">
    <location>
        <begin position="450"/>
        <end position="469"/>
    </location>
</feature>
<feature type="transmembrane region" description="Helical" evidence="9">
    <location>
        <begin position="1042"/>
        <end position="1059"/>
    </location>
</feature>
<evidence type="ECO:0000313" key="10">
    <source>
        <dbReference type="EMBL" id="TSJ41324.1"/>
    </source>
</evidence>
<dbReference type="SUPFAM" id="SSF82714">
    <property type="entry name" value="Multidrug efflux transporter AcrB TolC docking domain, DN and DC subdomains"/>
    <property type="match status" value="2"/>
</dbReference>
<comment type="similarity">
    <text evidence="3">Belongs to the resistance-nodulation-cell division (RND) (TC 2.A.6) family.</text>
</comment>
<comment type="subcellular location">
    <subcellularLocation>
        <location evidence="1">Cell membrane</location>
        <topology evidence="1">Multi-pass membrane protein</topology>
    </subcellularLocation>
</comment>
<dbReference type="OrthoDB" id="9758757at2"/>
<dbReference type="Pfam" id="PF00873">
    <property type="entry name" value="ACR_tran"/>
    <property type="match status" value="1"/>
</dbReference>
<keyword evidence="8 9" id="KW-0472">Membrane</keyword>
<dbReference type="PRINTS" id="PR00702">
    <property type="entry name" value="ACRIFLAVINRP"/>
</dbReference>
<dbReference type="Gene3D" id="1.20.1600.10">
    <property type="entry name" value="Outer membrane efflux proteins (OEP)"/>
    <property type="match status" value="1"/>
</dbReference>
<keyword evidence="4" id="KW-0813">Transport</keyword>
<dbReference type="PANTHER" id="PTHR32063">
    <property type="match status" value="1"/>
</dbReference>
<dbReference type="Gene3D" id="3.30.70.1440">
    <property type="entry name" value="Multidrug efflux transporter AcrB pore domain"/>
    <property type="match status" value="1"/>
</dbReference>
<feature type="transmembrane region" description="Helical" evidence="9">
    <location>
        <begin position="481"/>
        <end position="504"/>
    </location>
</feature>
<dbReference type="GO" id="GO:0042910">
    <property type="term" value="F:xenobiotic transmembrane transporter activity"/>
    <property type="evidence" value="ECO:0007669"/>
    <property type="project" value="TreeGrafter"/>
</dbReference>
<evidence type="ECO:0000256" key="3">
    <source>
        <dbReference type="ARBA" id="ARBA00010942"/>
    </source>
</evidence>
<dbReference type="GO" id="GO:0015562">
    <property type="term" value="F:efflux transmembrane transporter activity"/>
    <property type="evidence" value="ECO:0007669"/>
    <property type="project" value="InterPro"/>
</dbReference>
<feature type="transmembrane region" description="Helical" evidence="9">
    <location>
        <begin position="902"/>
        <end position="921"/>
    </location>
</feature>
<dbReference type="Gene3D" id="3.30.70.1320">
    <property type="entry name" value="Multidrug efflux transporter AcrB pore domain like"/>
    <property type="match status" value="1"/>
</dbReference>
<comment type="caution">
    <text evidence="10">The sequence shown here is derived from an EMBL/GenBank/DDBJ whole genome shotgun (WGS) entry which is preliminary data.</text>
</comment>
<feature type="transmembrane region" description="Helical" evidence="9">
    <location>
        <begin position="1006"/>
        <end position="1030"/>
    </location>
</feature>
<dbReference type="PANTHER" id="PTHR32063:SF24">
    <property type="entry name" value="CATION EFFLUX SYSTEM (ACRB_ACRD_ACRF FAMILY)"/>
    <property type="match status" value="1"/>
</dbReference>
<dbReference type="Gene3D" id="1.20.1640.10">
    <property type="entry name" value="Multidrug efflux transporter AcrB transmembrane domain"/>
    <property type="match status" value="2"/>
</dbReference>
<dbReference type="Gene3D" id="3.30.70.1430">
    <property type="entry name" value="Multidrug efflux transporter AcrB pore domain"/>
    <property type="match status" value="2"/>
</dbReference>
<evidence type="ECO:0000313" key="11">
    <source>
        <dbReference type="Proteomes" id="UP000316008"/>
    </source>
</evidence>
<dbReference type="EMBL" id="VLPL01000008">
    <property type="protein sequence ID" value="TSJ41324.1"/>
    <property type="molecule type" value="Genomic_DNA"/>
</dbReference>
<evidence type="ECO:0000256" key="9">
    <source>
        <dbReference type="SAM" id="Phobius"/>
    </source>
</evidence>
<dbReference type="Pfam" id="PF02321">
    <property type="entry name" value="OEP"/>
    <property type="match status" value="1"/>
</dbReference>
<organism evidence="10 11">
    <name type="scientific">Fluviicola chungangensis</name>
    <dbReference type="NCBI Taxonomy" id="2597671"/>
    <lineage>
        <taxon>Bacteria</taxon>
        <taxon>Pseudomonadati</taxon>
        <taxon>Bacteroidota</taxon>
        <taxon>Flavobacteriia</taxon>
        <taxon>Flavobacteriales</taxon>
        <taxon>Crocinitomicaceae</taxon>
        <taxon>Fluviicola</taxon>
    </lineage>
</organism>
<protein>
    <submittedName>
        <fullName evidence="10">CusA/CzcA family heavy metal efflux RND transporter</fullName>
    </submittedName>
</protein>
<sequence length="1452" mass="160433">MLDKIIQFSIRNKLVIGIMIVALIGWGAYSVNQLPIDAVPDITNNQVQIITTSPSNGAEDIERFVTFPVEQTMATIPHIEEVRSFSRFGLSVVTVVFKEDVDVYWARQQVSERLIGASKTIPPGMGTPEMAPVTTGLGEIYQYSIYPKKGYEKKYNATELRTIQDWIVRRQLLGVEGVADVSSFGGYLKQYEIALDPDKLKSMNVGVNDVFRALQKNNQNTGGAYIDKKPKAYFIRSEGLIQSIADIEEIVVATHDDGIPVLIRNVAEVKFGAATRYGAMTRNHDGEVVGGLVMMLKGANSSKVITQVKERIAQIEKTLPEGIVIDPFLDRTKLVNNAIGTVAKNLAEGALIVIFVLVLLLGNFRAGLIVASVIPLAMLFAISLMNLFGVSGNLMSLGAIDFGLIVDGAVIIVEATLHHLHHRSKQTTLSQLEMDQEVYSSASKIRSSAAFGEIIILIVYLPILALVGVEGKMFKPMAQTVVFAILGAFLLSLTYVPMMSALFLSKKISIKRSVSDRIMDGCQRIYAPMLRFALKTKVAVAGVAVALFFFCLFLFGTMGSEFIPTLEEGDFAVETRVLTGSSLSQTIETATRAGKVLEDHFPEVKKVVGKIGSGEIPTDPMPVEACDLMVILKDKSEWTSATTRDELAEKMQAELENHIPGVTFGFQQPIQMRFNELMTGARQDVVIKIYGEDLDKLSKYAKQIGAISQQIKGAQDIYVEQVSGLPQIVIEFKRDKIAQFGMNIEDINTAIRAGFAGEVAGLVFEGEKRFDLVVRLDQVNRQNLDDVRNLFIESPSGMQVPLEQLATIDFKEGPNQIQRDEAKRRIVVGFNVRGRDVESIVEEIQKRVDSEVTFEAGYYPTYGGTFENLKAAKNRLSIAVPVALCLIFFLLYLTFKSAKQALLIFTAIPLSAIGGILALWVRGMPFSISAGVGFIALFGVAVLNGIVLIAEFNRLKKEGMKDTVEIIKTGTAVRLRPVIMTALVASLGFLPMAISNGSGAEVQKPLATVVIGGLMTATLLTLLVLPILYYWFEKIKPTSRSLPAAALVVAISLSGWGYAQGKPLTLDQAIEAGLTNNKTIIAGNRQVEYQIQYKQTLFELPKTDVNLMVGQYNSINRHDNNLTISQTIPFPTVFSAQSQLGDVLAEQSQLKTELTRNDLVYQIRQCYYYLQFLEEEQKILRAQDSVFKGFVESASLREKTGEGTLLEKNTAQTQANEIGNRLAQNRANQLRYLSLLQNLVGSQEPVTISEMHLQEQQLLLANDSNAVAENPELAYIQKQIEVSESQRKVEIAKGLPDITLGYFNQTLIGTQSVNNQEVYFDGSKRFQGFQLGLAIPVFFNGYHAKVRSAALSAKVAESNYEAYQADLQGKYRQALQEYLTNRNNLEYYRQSALVNAESILLSGQEAYRAGEIGYSEYLFSLKTVNDIKEKYLDALLRTNLSAAKLQYLTGKK</sequence>
<keyword evidence="6 9" id="KW-0812">Transmembrane</keyword>
<dbReference type="InterPro" id="IPR027463">
    <property type="entry name" value="AcrB_DN_DC_subdom"/>
</dbReference>
<evidence type="ECO:0000256" key="6">
    <source>
        <dbReference type="ARBA" id="ARBA00022692"/>
    </source>
</evidence>
<gene>
    <name evidence="10" type="ORF">FO442_15545</name>
</gene>
<feature type="transmembrane region" description="Helical" evidence="9">
    <location>
        <begin position="876"/>
        <end position="895"/>
    </location>
</feature>
<dbReference type="GO" id="GO:0005886">
    <property type="term" value="C:plasma membrane"/>
    <property type="evidence" value="ECO:0007669"/>
    <property type="project" value="UniProtKB-SubCell"/>
</dbReference>
<dbReference type="InterPro" id="IPR004763">
    <property type="entry name" value="CusA-like"/>
</dbReference>
<dbReference type="SUPFAM" id="SSF82693">
    <property type="entry name" value="Multidrug efflux transporter AcrB pore domain, PN1, PN2, PC1 and PC2 subdomains"/>
    <property type="match status" value="2"/>
</dbReference>
<feature type="transmembrane region" description="Helical" evidence="9">
    <location>
        <begin position="342"/>
        <end position="361"/>
    </location>
</feature>
<keyword evidence="7 9" id="KW-1133">Transmembrane helix</keyword>
<accession>A0A556MN04</accession>
<dbReference type="InterPro" id="IPR003423">
    <property type="entry name" value="OMP_efflux"/>
</dbReference>
<dbReference type="SUPFAM" id="SSF82866">
    <property type="entry name" value="Multidrug efflux transporter AcrB transmembrane domain"/>
    <property type="match status" value="2"/>
</dbReference>
<dbReference type="NCBIfam" id="TIGR00914">
    <property type="entry name" value="2A0601"/>
    <property type="match status" value="1"/>
</dbReference>
<evidence type="ECO:0000256" key="4">
    <source>
        <dbReference type="ARBA" id="ARBA00022448"/>
    </source>
</evidence>
<feature type="transmembrane region" description="Helical" evidence="9">
    <location>
        <begin position="368"/>
        <end position="388"/>
    </location>
</feature>
<evidence type="ECO:0000256" key="8">
    <source>
        <dbReference type="ARBA" id="ARBA00023136"/>
    </source>
</evidence>
<evidence type="ECO:0000256" key="1">
    <source>
        <dbReference type="ARBA" id="ARBA00004651"/>
    </source>
</evidence>
<dbReference type="RefSeq" id="WP_144334136.1">
    <property type="nucleotide sequence ID" value="NZ_VLPL01000008.1"/>
</dbReference>
<dbReference type="InterPro" id="IPR001036">
    <property type="entry name" value="Acrflvin-R"/>
</dbReference>
<dbReference type="SUPFAM" id="SSF56954">
    <property type="entry name" value="Outer membrane efflux proteins (OEP)"/>
    <property type="match status" value="1"/>
</dbReference>
<feature type="transmembrane region" description="Helical" evidence="9">
    <location>
        <begin position="973"/>
        <end position="994"/>
    </location>
</feature>
<keyword evidence="11" id="KW-1185">Reference proteome</keyword>
<feature type="transmembrane region" description="Helical" evidence="9">
    <location>
        <begin position="927"/>
        <end position="952"/>
    </location>
</feature>
<reference evidence="10 11" key="1">
    <citation type="submission" date="2019-07" db="EMBL/GenBank/DDBJ databases">
        <authorList>
            <person name="Huq M.A."/>
        </authorList>
    </citation>
    <scope>NUCLEOTIDE SEQUENCE [LARGE SCALE GENOMIC DNA]</scope>
    <source>
        <strain evidence="10 11">MAH-3</strain>
    </source>
</reference>
<proteinExistence type="inferred from homology"/>